<evidence type="ECO:0000259" key="2">
    <source>
        <dbReference type="Pfam" id="PF09925"/>
    </source>
</evidence>
<keyword evidence="1" id="KW-0812">Transmembrane</keyword>
<feature type="transmembrane region" description="Helical" evidence="1">
    <location>
        <begin position="41"/>
        <end position="63"/>
    </location>
</feature>
<evidence type="ECO:0000313" key="4">
    <source>
        <dbReference type="Proteomes" id="UP000827084"/>
    </source>
</evidence>
<evidence type="ECO:0000313" key="3">
    <source>
        <dbReference type="EMBL" id="QYX74287.1"/>
    </source>
</evidence>
<dbReference type="RefSeq" id="WP_128090106.1">
    <property type="nucleotide sequence ID" value="NZ_BMPK01000002.1"/>
</dbReference>
<proteinExistence type="predicted"/>
<dbReference type="EMBL" id="CP080635">
    <property type="protein sequence ID" value="QYX74287.1"/>
    <property type="molecule type" value="Genomic_DNA"/>
</dbReference>
<protein>
    <submittedName>
        <fullName evidence="3">DUF2157 domain-containing protein</fullName>
    </submittedName>
</protein>
<feature type="transmembrane region" description="Helical" evidence="1">
    <location>
        <begin position="286"/>
        <end position="309"/>
    </location>
</feature>
<name>A0ABX8XGN4_SHEPU</name>
<feature type="transmembrane region" description="Helical" evidence="1">
    <location>
        <begin position="257"/>
        <end position="279"/>
    </location>
</feature>
<feature type="domain" description="DUF2157" evidence="2">
    <location>
        <begin position="10"/>
        <end position="168"/>
    </location>
</feature>
<keyword evidence="1" id="KW-1133">Transmembrane helix</keyword>
<dbReference type="GeneID" id="67443145"/>
<gene>
    <name evidence="3" type="ORF">K3G22_07755</name>
</gene>
<feature type="transmembrane region" description="Helical" evidence="1">
    <location>
        <begin position="198"/>
        <end position="217"/>
    </location>
</feature>
<sequence length="363" mass="41127">MSNLSSQVCEWLEQGYITKEQANRLYCALSPRPSAASWRTLFSTILLWLGTFSFVSGVIFFFAYNWQSLGRFAKFALIEVAILLTISLFVWLYYRAACRVSAAYPYKSSLLGVTTANAMLFGASILVGGLLALVGQTYQTGADPWQLFALWAIVILPFAWVARFDALWLLIAGLLNLSLGLFFDTFSHFWGDFWDEQALLFTFVIFNLVIYYTFVFLDRKATGSWHAPLVEYACSMFAMGCFTWLITWLIFDDVSEHHGFYTGVMCGYFAHLVIGFFIFRYRLPRIYPLALGGFSLIAVVGALWVKLMFEDNDPIGGFLFIGLYIILASTGLSLWLRKLNRLFNAQPAQLLNQAIMGEAHGQK</sequence>
<reference evidence="3 4" key="1">
    <citation type="submission" date="2021-08" db="EMBL/GenBank/DDBJ databases">
        <title>Shewanella putrefaciens YZ-J, complete genome.</title>
        <authorList>
            <person name="Yi Z."/>
        </authorList>
    </citation>
    <scope>NUCLEOTIDE SEQUENCE [LARGE SCALE GENOMIC DNA]</scope>
    <source>
        <strain evidence="3 4">YZ-J</strain>
    </source>
</reference>
<keyword evidence="1" id="KW-0472">Membrane</keyword>
<dbReference type="InterPro" id="IPR018677">
    <property type="entry name" value="DUF2157"/>
</dbReference>
<organism evidence="3 4">
    <name type="scientific">Shewanella putrefaciens</name>
    <name type="common">Pseudomonas putrefaciens</name>
    <dbReference type="NCBI Taxonomy" id="24"/>
    <lineage>
        <taxon>Bacteria</taxon>
        <taxon>Pseudomonadati</taxon>
        <taxon>Pseudomonadota</taxon>
        <taxon>Gammaproteobacteria</taxon>
        <taxon>Alteromonadales</taxon>
        <taxon>Shewanellaceae</taxon>
        <taxon>Shewanella</taxon>
    </lineage>
</organism>
<feature type="transmembrane region" description="Helical" evidence="1">
    <location>
        <begin position="144"/>
        <end position="162"/>
    </location>
</feature>
<dbReference type="Proteomes" id="UP000827084">
    <property type="component" value="Chromosome"/>
</dbReference>
<accession>A0ABX8XGN4</accession>
<feature type="transmembrane region" description="Helical" evidence="1">
    <location>
        <begin position="229"/>
        <end position="251"/>
    </location>
</feature>
<feature type="transmembrane region" description="Helical" evidence="1">
    <location>
        <begin position="75"/>
        <end position="94"/>
    </location>
</feature>
<feature type="transmembrane region" description="Helical" evidence="1">
    <location>
        <begin position="167"/>
        <end position="186"/>
    </location>
</feature>
<feature type="transmembrane region" description="Helical" evidence="1">
    <location>
        <begin position="115"/>
        <end position="138"/>
    </location>
</feature>
<evidence type="ECO:0000256" key="1">
    <source>
        <dbReference type="SAM" id="Phobius"/>
    </source>
</evidence>
<feature type="transmembrane region" description="Helical" evidence="1">
    <location>
        <begin position="315"/>
        <end position="336"/>
    </location>
</feature>
<dbReference type="Pfam" id="PF09925">
    <property type="entry name" value="DUF2157"/>
    <property type="match status" value="1"/>
</dbReference>
<keyword evidence="4" id="KW-1185">Reference proteome</keyword>